<dbReference type="InterPro" id="IPR052904">
    <property type="entry name" value="Acyl-CoA_dehydrogenase-like"/>
</dbReference>
<dbReference type="InterPro" id="IPR006091">
    <property type="entry name" value="Acyl-CoA_Oxase/DH_mid-dom"/>
</dbReference>
<organism evidence="9 10">
    <name type="scientific">Hyphomonas atlantica</name>
    <dbReference type="NCBI Taxonomy" id="1280948"/>
    <lineage>
        <taxon>Bacteria</taxon>
        <taxon>Pseudomonadati</taxon>
        <taxon>Pseudomonadota</taxon>
        <taxon>Alphaproteobacteria</taxon>
        <taxon>Hyphomonadales</taxon>
        <taxon>Hyphomonadaceae</taxon>
        <taxon>Hyphomonas</taxon>
    </lineage>
</organism>
<keyword evidence="10" id="KW-1185">Reference proteome</keyword>
<dbReference type="Gene3D" id="6.10.250.600">
    <property type="match status" value="1"/>
</dbReference>
<feature type="compositionally biased region" description="Basic and acidic residues" evidence="5">
    <location>
        <begin position="11"/>
        <end position="28"/>
    </location>
</feature>
<comment type="cofactor">
    <cofactor evidence="4">
        <name>FAD</name>
        <dbReference type="ChEBI" id="CHEBI:57692"/>
    </cofactor>
</comment>
<dbReference type="Proteomes" id="UP000024547">
    <property type="component" value="Unassembled WGS sequence"/>
</dbReference>
<name>A0A059E2Z3_9PROT</name>
<feature type="region of interest" description="Disordered" evidence="5">
    <location>
        <begin position="7"/>
        <end position="29"/>
    </location>
</feature>
<proteinExistence type="inferred from homology"/>
<evidence type="ECO:0000259" key="6">
    <source>
        <dbReference type="Pfam" id="PF00441"/>
    </source>
</evidence>
<dbReference type="PATRIC" id="fig|1280948.3.peg.1489"/>
<dbReference type="AlphaFoldDB" id="A0A059E2Z3"/>
<dbReference type="GO" id="GO:0003995">
    <property type="term" value="F:acyl-CoA dehydrogenase activity"/>
    <property type="evidence" value="ECO:0007669"/>
    <property type="project" value="TreeGrafter"/>
</dbReference>
<evidence type="ECO:0000256" key="2">
    <source>
        <dbReference type="ARBA" id="ARBA00022630"/>
    </source>
</evidence>
<keyword evidence="2 4" id="KW-0285">Flavoprotein</keyword>
<evidence type="ECO:0000256" key="5">
    <source>
        <dbReference type="SAM" id="MobiDB-lite"/>
    </source>
</evidence>
<evidence type="ECO:0000259" key="7">
    <source>
        <dbReference type="Pfam" id="PF02770"/>
    </source>
</evidence>
<dbReference type="InterPro" id="IPR036250">
    <property type="entry name" value="AcylCo_DH-like_C"/>
</dbReference>
<evidence type="ECO:0000256" key="4">
    <source>
        <dbReference type="RuleBase" id="RU362125"/>
    </source>
</evidence>
<dbReference type="Pfam" id="PF02770">
    <property type="entry name" value="Acyl-CoA_dh_M"/>
    <property type="match status" value="1"/>
</dbReference>
<dbReference type="InterPro" id="IPR009075">
    <property type="entry name" value="AcylCo_DH/oxidase_C"/>
</dbReference>
<dbReference type="SUPFAM" id="SSF56645">
    <property type="entry name" value="Acyl-CoA dehydrogenase NM domain-like"/>
    <property type="match status" value="1"/>
</dbReference>
<protein>
    <recommendedName>
        <fullName evidence="11">DNA alkylation response protein</fullName>
    </recommendedName>
</protein>
<dbReference type="InterPro" id="IPR009100">
    <property type="entry name" value="AcylCoA_DH/oxidase_NM_dom_sf"/>
</dbReference>
<evidence type="ECO:0000259" key="8">
    <source>
        <dbReference type="Pfam" id="PF18158"/>
    </source>
</evidence>
<evidence type="ECO:0000313" key="9">
    <source>
        <dbReference type="EMBL" id="KCZ62056.1"/>
    </source>
</evidence>
<dbReference type="Pfam" id="PF18158">
    <property type="entry name" value="AidB_N"/>
    <property type="match status" value="1"/>
</dbReference>
<dbReference type="Gene3D" id="1.20.140.10">
    <property type="entry name" value="Butyryl-CoA Dehydrogenase, subunit A, domain 3"/>
    <property type="match status" value="1"/>
</dbReference>
<dbReference type="PANTHER" id="PTHR42707">
    <property type="entry name" value="ACYL-COA DEHYDROGENASE"/>
    <property type="match status" value="1"/>
</dbReference>
<sequence>MTHLATFAKEAGAHHTRELGRQADEHPPRLKAFNAQGERIDEVEFHPAYHQLMKIGLQGGVSSRAWTDPAGGQIAHAALLYMMSWADSGVTCPMSMTYAAQPILRRADWANGWAESARAPDYDPNAMPIEHKSAATIGMAMTEKQGGSDLRANTTRAHALSDDEVELVGHKWFCSAPMCDAFLTLAYEEGGLSCFLAPRWRPDGSRNQIEIQRLKDKMGDRSNASSEIEYRSAYARRIGAPGRGIATIIQMAHHTRYDCMIGSAAGMRQAVCRAAFHVSQRTAFQKTLIDQPLMRGVIADLTLESEAAIALTLRVGAGFDLSADNEREAALSRALTPLAKFWICKRQPDVVSEALECFGGVGFVEETGMARLFRTSPLNAIWEGSGNIMALDLQRALSDEAVRKVFNEELKRIAADIPETETLASKLRSERPDNLRLFAQQAALVFSADALTDPSLRKMYVQTRITHPTPIWGAFGVQVDLDNPIVRATSWMLG</sequence>
<accession>A0A059E2Z3</accession>
<dbReference type="STRING" id="1280948.HY36_16330"/>
<dbReference type="Pfam" id="PF00441">
    <property type="entry name" value="Acyl-CoA_dh_1"/>
    <property type="match status" value="1"/>
</dbReference>
<dbReference type="PANTHER" id="PTHR42707:SF3">
    <property type="entry name" value="ACYL-COA DEHYDROGENASE AIDB-RELATED"/>
    <property type="match status" value="1"/>
</dbReference>
<dbReference type="SUPFAM" id="SSF47203">
    <property type="entry name" value="Acyl-CoA dehydrogenase C-terminal domain-like"/>
    <property type="match status" value="1"/>
</dbReference>
<feature type="domain" description="Acyl-CoA oxidase/dehydrogenase middle" evidence="7">
    <location>
        <begin position="138"/>
        <end position="231"/>
    </location>
</feature>
<evidence type="ECO:0000256" key="3">
    <source>
        <dbReference type="ARBA" id="ARBA00022827"/>
    </source>
</evidence>
<evidence type="ECO:0000313" key="10">
    <source>
        <dbReference type="Proteomes" id="UP000024547"/>
    </source>
</evidence>
<dbReference type="Gene3D" id="2.40.110.20">
    <property type="match status" value="1"/>
</dbReference>
<feature type="domain" description="Acyl-CoA dehydrogenase/oxidase C-terminal" evidence="6">
    <location>
        <begin position="242"/>
        <end position="397"/>
    </location>
</feature>
<evidence type="ECO:0000256" key="1">
    <source>
        <dbReference type="ARBA" id="ARBA00009347"/>
    </source>
</evidence>
<evidence type="ECO:0008006" key="11">
    <source>
        <dbReference type="Google" id="ProtNLM"/>
    </source>
</evidence>
<comment type="similarity">
    <text evidence="1 4">Belongs to the acyl-CoA dehydrogenase family.</text>
</comment>
<feature type="domain" description="Adaptive response protein AidB N-terminal" evidence="8">
    <location>
        <begin position="2"/>
        <end position="124"/>
    </location>
</feature>
<comment type="caution">
    <text evidence="9">The sequence shown here is derived from an EMBL/GenBank/DDBJ whole genome shotgun (WGS) entry which is preliminary data.</text>
</comment>
<reference evidence="9 10" key="1">
    <citation type="journal article" date="2014" name="Antonie Van Leeuwenhoek">
        <title>Hyphomonas beringensis sp. nov. and Hyphomonas chukchiensis sp. nov., isolated from surface seawater of the Bering Sea and Chukchi Sea.</title>
        <authorList>
            <person name="Li C."/>
            <person name="Lai Q."/>
            <person name="Li G."/>
            <person name="Dong C."/>
            <person name="Wang J."/>
            <person name="Liao Y."/>
            <person name="Shao Z."/>
        </authorList>
    </citation>
    <scope>NUCLEOTIDE SEQUENCE [LARGE SCALE GENOMIC DNA]</scope>
    <source>
        <strain evidence="9 10">22II1-22F38</strain>
    </source>
</reference>
<keyword evidence="4" id="KW-0560">Oxidoreductase</keyword>
<dbReference type="InterPro" id="IPR041504">
    <property type="entry name" value="AidB_N"/>
</dbReference>
<dbReference type="eggNOG" id="COG1960">
    <property type="taxonomic scope" value="Bacteria"/>
</dbReference>
<dbReference type="EMBL" id="AWFH01000011">
    <property type="protein sequence ID" value="KCZ62056.1"/>
    <property type="molecule type" value="Genomic_DNA"/>
</dbReference>
<keyword evidence="3 4" id="KW-0274">FAD</keyword>
<gene>
    <name evidence="9" type="ORF">HY36_16330</name>
</gene>